<dbReference type="AlphaFoldDB" id="A0A7G1I0X1"/>
<dbReference type="PANTHER" id="PTHR48111:SF50">
    <property type="entry name" value="KDP OPERON TRANSCRIPTIONAL REGULATORY PROTEIN KDPE"/>
    <property type="match status" value="1"/>
</dbReference>
<dbReference type="PROSITE" id="PS50110">
    <property type="entry name" value="RESPONSE_REGULATORY"/>
    <property type="match status" value="1"/>
</dbReference>
<dbReference type="Gene3D" id="6.10.250.690">
    <property type="match status" value="1"/>
</dbReference>
<evidence type="ECO:0000313" key="6">
    <source>
        <dbReference type="EMBL" id="BCI64321.1"/>
    </source>
</evidence>
<evidence type="ECO:0000259" key="5">
    <source>
        <dbReference type="PROSITE" id="PS51755"/>
    </source>
</evidence>
<keyword evidence="1 3" id="KW-0238">DNA-binding</keyword>
<dbReference type="EMBL" id="AP023322">
    <property type="protein sequence ID" value="BCI64321.1"/>
    <property type="molecule type" value="Genomic_DNA"/>
</dbReference>
<accession>A0A7G1I0X1</accession>
<reference evidence="7" key="1">
    <citation type="submission" date="2020-07" db="EMBL/GenBank/DDBJ databases">
        <title>Complete genome sequencing of Coprobacter sp. strain 2CBH44.</title>
        <authorList>
            <person name="Sakamoto M."/>
            <person name="Murakami T."/>
            <person name="Mori H."/>
        </authorList>
    </citation>
    <scope>NUCLEOTIDE SEQUENCE [LARGE SCALE GENOMIC DNA]</scope>
    <source>
        <strain evidence="7">2CBH44</strain>
    </source>
</reference>
<dbReference type="Gene3D" id="1.10.10.10">
    <property type="entry name" value="Winged helix-like DNA-binding domain superfamily/Winged helix DNA-binding domain"/>
    <property type="match status" value="1"/>
</dbReference>
<dbReference type="GO" id="GO:0000156">
    <property type="term" value="F:phosphorelay response regulator activity"/>
    <property type="evidence" value="ECO:0007669"/>
    <property type="project" value="TreeGrafter"/>
</dbReference>
<name>A0A7G1I0X1_9BACT</name>
<dbReference type="Pfam" id="PF00486">
    <property type="entry name" value="Trans_reg_C"/>
    <property type="match status" value="1"/>
</dbReference>
<proteinExistence type="predicted"/>
<dbReference type="CDD" id="cd00383">
    <property type="entry name" value="trans_reg_C"/>
    <property type="match status" value="1"/>
</dbReference>
<dbReference type="InterPro" id="IPR039420">
    <property type="entry name" value="WalR-like"/>
</dbReference>
<gene>
    <name evidence="6" type="primary">kdpE</name>
    <name evidence="6" type="ORF">Cop2CBH44_26740</name>
</gene>
<feature type="domain" description="OmpR/PhoB-type" evidence="5">
    <location>
        <begin position="129"/>
        <end position="228"/>
    </location>
</feature>
<evidence type="ECO:0000259" key="4">
    <source>
        <dbReference type="PROSITE" id="PS50110"/>
    </source>
</evidence>
<dbReference type="InterPro" id="IPR011006">
    <property type="entry name" value="CheY-like_superfamily"/>
</dbReference>
<dbReference type="InterPro" id="IPR036388">
    <property type="entry name" value="WH-like_DNA-bd_sf"/>
</dbReference>
<evidence type="ECO:0000256" key="2">
    <source>
        <dbReference type="PROSITE-ProRule" id="PRU00169"/>
    </source>
</evidence>
<dbReference type="GO" id="GO:0000976">
    <property type="term" value="F:transcription cis-regulatory region binding"/>
    <property type="evidence" value="ECO:0007669"/>
    <property type="project" value="TreeGrafter"/>
</dbReference>
<feature type="modified residue" description="4-aspartylphosphate" evidence="2">
    <location>
        <position position="55"/>
    </location>
</feature>
<dbReference type="InterPro" id="IPR001789">
    <property type="entry name" value="Sig_transdc_resp-reg_receiver"/>
</dbReference>
<feature type="domain" description="Response regulatory" evidence="4">
    <location>
        <begin position="6"/>
        <end position="119"/>
    </location>
</feature>
<organism evidence="6 7">
    <name type="scientific">Coprobacter secundus subsp. similis</name>
    <dbReference type="NCBI Taxonomy" id="2751153"/>
    <lineage>
        <taxon>Bacteria</taxon>
        <taxon>Pseudomonadati</taxon>
        <taxon>Bacteroidota</taxon>
        <taxon>Bacteroidia</taxon>
        <taxon>Bacteroidales</taxon>
        <taxon>Barnesiellaceae</taxon>
        <taxon>Coprobacter</taxon>
    </lineage>
</organism>
<dbReference type="InterPro" id="IPR001867">
    <property type="entry name" value="OmpR/PhoB-type_DNA-bd"/>
</dbReference>
<evidence type="ECO:0000313" key="7">
    <source>
        <dbReference type="Proteomes" id="UP000594042"/>
    </source>
</evidence>
<dbReference type="Gene3D" id="3.40.50.2300">
    <property type="match status" value="1"/>
</dbReference>
<dbReference type="SUPFAM" id="SSF52172">
    <property type="entry name" value="CheY-like"/>
    <property type="match status" value="1"/>
</dbReference>
<protein>
    <submittedName>
        <fullName evidence="6">DNA-binding response regulator</fullName>
    </submittedName>
</protein>
<dbReference type="PROSITE" id="PS51755">
    <property type="entry name" value="OMPR_PHOB"/>
    <property type="match status" value="1"/>
</dbReference>
<evidence type="ECO:0000256" key="1">
    <source>
        <dbReference type="ARBA" id="ARBA00023125"/>
    </source>
</evidence>
<keyword evidence="2" id="KW-0597">Phosphoprotein</keyword>
<dbReference type="CDD" id="cd17620">
    <property type="entry name" value="REC_OmpR_KdpE-like"/>
    <property type="match status" value="1"/>
</dbReference>
<keyword evidence="7" id="KW-1185">Reference proteome</keyword>
<dbReference type="KEGG" id="copr:Cop2CBH44_26740"/>
<dbReference type="Pfam" id="PF00072">
    <property type="entry name" value="Response_reg"/>
    <property type="match status" value="1"/>
</dbReference>
<dbReference type="RefSeq" id="WP_044224561.1">
    <property type="nucleotide sequence ID" value="NZ_AP023322.1"/>
</dbReference>
<feature type="DNA-binding region" description="OmpR/PhoB-type" evidence="3">
    <location>
        <begin position="129"/>
        <end position="228"/>
    </location>
</feature>
<dbReference type="GO" id="GO:0032993">
    <property type="term" value="C:protein-DNA complex"/>
    <property type="evidence" value="ECO:0007669"/>
    <property type="project" value="TreeGrafter"/>
</dbReference>
<evidence type="ECO:0000256" key="3">
    <source>
        <dbReference type="PROSITE-ProRule" id="PRU01091"/>
    </source>
</evidence>
<dbReference type="GO" id="GO:0005829">
    <property type="term" value="C:cytosol"/>
    <property type="evidence" value="ECO:0007669"/>
    <property type="project" value="TreeGrafter"/>
</dbReference>
<dbReference type="SMART" id="SM00862">
    <property type="entry name" value="Trans_reg_C"/>
    <property type="match status" value="1"/>
</dbReference>
<dbReference type="PANTHER" id="PTHR48111">
    <property type="entry name" value="REGULATOR OF RPOS"/>
    <property type="match status" value="1"/>
</dbReference>
<dbReference type="Proteomes" id="UP000594042">
    <property type="component" value="Chromosome"/>
</dbReference>
<dbReference type="GO" id="GO:0006355">
    <property type="term" value="P:regulation of DNA-templated transcription"/>
    <property type="evidence" value="ECO:0007669"/>
    <property type="project" value="InterPro"/>
</dbReference>
<dbReference type="SMART" id="SM00448">
    <property type="entry name" value="REC"/>
    <property type="match status" value="1"/>
</dbReference>
<sequence length="230" mass="26000">MNNDKSILIIDDEVQIRKLLTITLEMHNYKVIVASNAKEGLAAAAMFAPSTILLDLGLPDTDGQQVLKQLREWYTNPIIILSARTHEEEIIKSLDLGANDYLTKPFHNGELLARIRSAQRSIQSNQEQSSVLTFGNLSIDLANHLAKKNDDILKLTSTEFSILALMAQNAGKVLTHQYILKEVWGVPYQDQPQYLRVFIAQLRKKIEDDPSFPSFIVTESGIGYRFCREI</sequence>